<proteinExistence type="predicted"/>
<evidence type="ECO:0000313" key="7">
    <source>
        <dbReference type="EMBL" id="AQQ52734.1"/>
    </source>
</evidence>
<dbReference type="PANTHER" id="PTHR32071">
    <property type="entry name" value="TRANSCRIPTIONAL REGULATORY PROTEIN"/>
    <property type="match status" value="1"/>
</dbReference>
<dbReference type="EMBL" id="CP019640">
    <property type="protein sequence ID" value="AQQ52734.1"/>
    <property type="molecule type" value="Genomic_DNA"/>
</dbReference>
<keyword evidence="1" id="KW-0547">Nucleotide-binding</keyword>
<dbReference type="AlphaFoldDB" id="A0A1Q2KX98"/>
<evidence type="ECO:0000313" key="8">
    <source>
        <dbReference type="Proteomes" id="UP000188184"/>
    </source>
</evidence>
<dbReference type="CDD" id="cd00009">
    <property type="entry name" value="AAA"/>
    <property type="match status" value="1"/>
</dbReference>
<dbReference type="PRINTS" id="PR01590">
    <property type="entry name" value="HTHFIS"/>
</dbReference>
<gene>
    <name evidence="7" type="ORF">B0X71_06220</name>
</gene>
<dbReference type="InterPro" id="IPR058031">
    <property type="entry name" value="AAA_lid_NorR"/>
</dbReference>
<dbReference type="Pfam" id="PF02954">
    <property type="entry name" value="HTH_8"/>
    <property type="match status" value="1"/>
</dbReference>
<dbReference type="PROSITE" id="PS50112">
    <property type="entry name" value="PAS"/>
    <property type="match status" value="1"/>
</dbReference>
<dbReference type="InterPro" id="IPR013656">
    <property type="entry name" value="PAS_4"/>
</dbReference>
<evidence type="ECO:0000259" key="5">
    <source>
        <dbReference type="PROSITE" id="PS50045"/>
    </source>
</evidence>
<dbReference type="SUPFAM" id="SSF46689">
    <property type="entry name" value="Homeodomain-like"/>
    <property type="match status" value="1"/>
</dbReference>
<dbReference type="Pfam" id="PF08448">
    <property type="entry name" value="PAS_4"/>
    <property type="match status" value="1"/>
</dbReference>
<dbReference type="SUPFAM" id="SSF52540">
    <property type="entry name" value="P-loop containing nucleoside triphosphate hydrolases"/>
    <property type="match status" value="1"/>
</dbReference>
<dbReference type="InterPro" id="IPR002197">
    <property type="entry name" value="HTH_Fis"/>
</dbReference>
<dbReference type="OrthoDB" id="9771372at2"/>
<dbReference type="InterPro" id="IPR000014">
    <property type="entry name" value="PAS"/>
</dbReference>
<organism evidence="7 8">
    <name type="scientific">Planococcus lenghuensis</name>
    <dbReference type="NCBI Taxonomy" id="2213202"/>
    <lineage>
        <taxon>Bacteria</taxon>
        <taxon>Bacillati</taxon>
        <taxon>Bacillota</taxon>
        <taxon>Bacilli</taxon>
        <taxon>Bacillales</taxon>
        <taxon>Caryophanaceae</taxon>
        <taxon>Planococcus</taxon>
    </lineage>
</organism>
<accession>A0A1Q2KX98</accession>
<dbReference type="Gene3D" id="1.10.10.60">
    <property type="entry name" value="Homeodomain-like"/>
    <property type="match status" value="1"/>
</dbReference>
<dbReference type="GO" id="GO:0043565">
    <property type="term" value="F:sequence-specific DNA binding"/>
    <property type="evidence" value="ECO:0007669"/>
    <property type="project" value="InterPro"/>
</dbReference>
<dbReference type="GO" id="GO:0006355">
    <property type="term" value="P:regulation of DNA-templated transcription"/>
    <property type="evidence" value="ECO:0007669"/>
    <property type="project" value="InterPro"/>
</dbReference>
<dbReference type="KEGG" id="pmar:B0X71_06220"/>
<dbReference type="PANTHER" id="PTHR32071:SF74">
    <property type="entry name" value="TRANSCRIPTIONAL ACTIVATOR ROCR"/>
    <property type="match status" value="1"/>
</dbReference>
<reference evidence="7 8" key="1">
    <citation type="submission" date="2017-02" db="EMBL/GenBank/DDBJ databases">
        <title>The complete genomic sequence of a novel cold adapted crude oil-degrading bacterium Planococcus qaidamina Y42.</title>
        <authorList>
            <person name="Yang R."/>
        </authorList>
    </citation>
    <scope>NUCLEOTIDE SEQUENCE [LARGE SCALE GENOMIC DNA]</scope>
    <source>
        <strain evidence="7 8">Y42</strain>
    </source>
</reference>
<keyword evidence="8" id="KW-1185">Reference proteome</keyword>
<keyword evidence="2" id="KW-0067">ATP-binding</keyword>
<name>A0A1Q2KX98_9BACL</name>
<dbReference type="SUPFAM" id="SSF55785">
    <property type="entry name" value="PYP-like sensor domain (PAS domain)"/>
    <property type="match status" value="1"/>
</dbReference>
<dbReference type="PROSITE" id="PS50045">
    <property type="entry name" value="SIGMA54_INTERACT_4"/>
    <property type="match status" value="1"/>
</dbReference>
<evidence type="ECO:0000256" key="1">
    <source>
        <dbReference type="ARBA" id="ARBA00022741"/>
    </source>
</evidence>
<dbReference type="InterPro" id="IPR035965">
    <property type="entry name" value="PAS-like_dom_sf"/>
</dbReference>
<dbReference type="SMART" id="SM00091">
    <property type="entry name" value="PAS"/>
    <property type="match status" value="1"/>
</dbReference>
<dbReference type="RefSeq" id="WP_077588614.1">
    <property type="nucleotide sequence ID" value="NZ_CP019640.1"/>
</dbReference>
<dbReference type="Pfam" id="PF25601">
    <property type="entry name" value="AAA_lid_14"/>
    <property type="match status" value="1"/>
</dbReference>
<evidence type="ECO:0000256" key="3">
    <source>
        <dbReference type="ARBA" id="ARBA00023015"/>
    </source>
</evidence>
<dbReference type="Gene3D" id="3.30.450.20">
    <property type="entry name" value="PAS domain"/>
    <property type="match status" value="1"/>
</dbReference>
<keyword evidence="3" id="KW-0805">Transcription regulation</keyword>
<dbReference type="GO" id="GO:0005524">
    <property type="term" value="F:ATP binding"/>
    <property type="evidence" value="ECO:0007669"/>
    <property type="project" value="UniProtKB-KW"/>
</dbReference>
<dbReference type="CDD" id="cd00130">
    <property type="entry name" value="PAS"/>
    <property type="match status" value="1"/>
</dbReference>
<dbReference type="Gene3D" id="1.10.8.60">
    <property type="match status" value="1"/>
</dbReference>
<dbReference type="Gene3D" id="3.40.50.300">
    <property type="entry name" value="P-loop containing nucleotide triphosphate hydrolases"/>
    <property type="match status" value="1"/>
</dbReference>
<evidence type="ECO:0000256" key="2">
    <source>
        <dbReference type="ARBA" id="ARBA00022840"/>
    </source>
</evidence>
<dbReference type="InterPro" id="IPR027417">
    <property type="entry name" value="P-loop_NTPase"/>
</dbReference>
<dbReference type="Pfam" id="PF14532">
    <property type="entry name" value="Sigma54_activ_2"/>
    <property type="match status" value="1"/>
</dbReference>
<dbReference type="NCBIfam" id="TIGR00229">
    <property type="entry name" value="sensory_box"/>
    <property type="match status" value="1"/>
</dbReference>
<protein>
    <submittedName>
        <fullName evidence="7">Transcriptional regulator</fullName>
    </submittedName>
</protein>
<dbReference type="Proteomes" id="UP000188184">
    <property type="component" value="Chromosome"/>
</dbReference>
<feature type="domain" description="Sigma-54 factor interaction" evidence="5">
    <location>
        <begin position="141"/>
        <end position="343"/>
    </location>
</feature>
<dbReference type="InterPro" id="IPR009057">
    <property type="entry name" value="Homeodomain-like_sf"/>
</dbReference>
<sequence>MERPKIDLNPFYEHAIQQAEIGVHAVDTAGTTIIYNRKMKQIEGLESAELMDRSLLELFRFDREDSTLLRVLQTGEPILNVKQTYWNRRGQEITTINDTYPVREREKLIGAIELSRDVTKLERAMYQPLKNNEEPVTFASITAVSTSMQRVVETAKKAAIARLPALLIGESGTGKEFIAEAIHQAAADAGQFYTLYCHSADQELIHQLSLELKELENGTIFCERIDMMPHELQSHLLHVLENCRSNGIYYIASVAGDPVELIASNRLLKELYYFFSSLSIQIEPLRNRKEDIVPFTESYFEKHRLQYGSAIHGLSEEVKRLFFLYDWPGNLKELEMLLDEIASVAAADEIVTPDLLPAHFLQRIQPDGGRKPEDFVVFSKKELIPLDAYLQEAENYYLQKALNMYDGNVTKAAEALGMSRQNLQYRLRKMKKNEGQS</sequence>
<evidence type="ECO:0000259" key="6">
    <source>
        <dbReference type="PROSITE" id="PS50112"/>
    </source>
</evidence>
<dbReference type="InterPro" id="IPR002078">
    <property type="entry name" value="Sigma_54_int"/>
</dbReference>
<keyword evidence="4" id="KW-0804">Transcription</keyword>
<evidence type="ECO:0000256" key="4">
    <source>
        <dbReference type="ARBA" id="ARBA00023163"/>
    </source>
</evidence>
<feature type="domain" description="PAS" evidence="6">
    <location>
        <begin position="8"/>
        <end position="59"/>
    </location>
</feature>